<dbReference type="EMBL" id="DXBU01000067">
    <property type="protein sequence ID" value="HIZ22135.1"/>
    <property type="molecule type" value="Genomic_DNA"/>
</dbReference>
<comment type="caution">
    <text evidence="4">The sequence shown here is derived from an EMBL/GenBank/DDBJ whole genome shotgun (WGS) entry which is preliminary data.</text>
</comment>
<dbReference type="SUPFAM" id="SSF52279">
    <property type="entry name" value="Beta-D-glucan exohydrolase, C-terminal domain"/>
    <property type="match status" value="1"/>
</dbReference>
<dbReference type="PANTHER" id="PTHR42715:SF10">
    <property type="entry name" value="BETA-GLUCOSIDASE"/>
    <property type="match status" value="1"/>
</dbReference>
<reference evidence="4" key="1">
    <citation type="journal article" date="2021" name="PeerJ">
        <title>Extensive microbial diversity within the chicken gut microbiome revealed by metagenomics and culture.</title>
        <authorList>
            <person name="Gilroy R."/>
            <person name="Ravi A."/>
            <person name="Getino M."/>
            <person name="Pursley I."/>
            <person name="Horton D.L."/>
            <person name="Alikhan N.F."/>
            <person name="Baker D."/>
            <person name="Gharbi K."/>
            <person name="Hall N."/>
            <person name="Watson M."/>
            <person name="Adriaenssens E.M."/>
            <person name="Foster-Nyarko E."/>
            <person name="Jarju S."/>
            <person name="Secka A."/>
            <person name="Antonio M."/>
            <person name="Oren A."/>
            <person name="Chaudhuri R.R."/>
            <person name="La Ragione R."/>
            <person name="Hildebrand F."/>
            <person name="Pallen M.J."/>
        </authorList>
    </citation>
    <scope>NUCLEOTIDE SEQUENCE</scope>
    <source>
        <strain evidence="4">14324</strain>
    </source>
</reference>
<comment type="similarity">
    <text evidence="1">Belongs to the glycosyl hydrolase 3 family.</text>
</comment>
<dbReference type="InterPro" id="IPR017853">
    <property type="entry name" value="GH"/>
</dbReference>
<dbReference type="Gene3D" id="2.60.40.10">
    <property type="entry name" value="Immunoglobulins"/>
    <property type="match status" value="1"/>
</dbReference>
<feature type="domain" description="Fibronectin type III-like" evidence="3">
    <location>
        <begin position="699"/>
        <end position="768"/>
    </location>
</feature>
<evidence type="ECO:0000256" key="2">
    <source>
        <dbReference type="ARBA" id="ARBA00022801"/>
    </source>
</evidence>
<dbReference type="FunFam" id="2.60.40.10:FF:000495">
    <property type="entry name" value="Periplasmic beta-glucosidase"/>
    <property type="match status" value="1"/>
</dbReference>
<dbReference type="InterPro" id="IPR036881">
    <property type="entry name" value="Glyco_hydro_3_C_sf"/>
</dbReference>
<dbReference type="InterPro" id="IPR036962">
    <property type="entry name" value="Glyco_hydro_3_N_sf"/>
</dbReference>
<accession>A0A9D2DSC7</accession>
<proteinExistence type="inferred from homology"/>
<evidence type="ECO:0000256" key="1">
    <source>
        <dbReference type="ARBA" id="ARBA00005336"/>
    </source>
</evidence>
<dbReference type="Pfam" id="PF14310">
    <property type="entry name" value="Fn3-like"/>
    <property type="match status" value="1"/>
</dbReference>
<evidence type="ECO:0000259" key="3">
    <source>
        <dbReference type="SMART" id="SM01217"/>
    </source>
</evidence>
<protein>
    <submittedName>
        <fullName evidence="4">Glycoside hydrolase family 3 C-terminal domain-containing protein</fullName>
    </submittedName>
</protein>
<dbReference type="AlphaFoldDB" id="A0A9D2DSC7"/>
<dbReference type="InterPro" id="IPR001764">
    <property type="entry name" value="Glyco_hydro_3_N"/>
</dbReference>
<dbReference type="Gene3D" id="3.40.50.1700">
    <property type="entry name" value="Glycoside hydrolase family 3 C-terminal domain"/>
    <property type="match status" value="1"/>
</dbReference>
<dbReference type="Proteomes" id="UP000824041">
    <property type="component" value="Unassembled WGS sequence"/>
</dbReference>
<dbReference type="Pfam" id="PF00933">
    <property type="entry name" value="Glyco_hydro_3"/>
    <property type="match status" value="1"/>
</dbReference>
<gene>
    <name evidence="4" type="ORF">IAA21_04960</name>
</gene>
<evidence type="ECO:0000313" key="5">
    <source>
        <dbReference type="Proteomes" id="UP000824041"/>
    </source>
</evidence>
<sequence length="799" mass="87951">MYPYENSENTPEERAEDLLSRMSLEEKMGQVSCYFVSEPGDYRGLAEFPHGVGEVSALQMRLLETLEECVQMQREVQKKVMESSPHRIPAIFHMEGLCGAYLQGAASFPSGIGRGSSWDPELEKEVGRIVGEQERAVGITHTLAPVLDISRDSRMGRQGETYGEDPALAAAMGSAYVKGLQGESTDGRKSEGVAKHFLGFHAGEAGIHGAHCEISPKLLREVYAKPFQAAITESGLKGIMPCYCSLNGEPVSASYGIMTKLLREEMGFQGVCASDYCAVNNIFEVQHVCESRTEAGLRSMAAGMDVEMHLKQCFNQELMEWFREGKADIRILDQAVLRVLEAKFRMGLFEHPYAMDTEAVQKLFDKEENQRIMEKTALESLVLLKNDGTLPIDKKVKRIAVIGYHAGTGRINFGGYTHFSMAEGDLAARTSMAGLAGKDGKKAEMETIPGTQIQQDAPKFEEVLKRQKPQVKSLYEQLCQALPDTEVTYSFGYHFAGTDESHFEEALKAAEKADVVIVTLGGKHGTSSIASMGEGIDAVDINLPPCQERFLEKLAKLHKPTVGVHFNGRPISSDMAGRCLNAILEAWNPAEKGSEAIVAVLVGDYNPGGKMPVSTARCAGQIPVYYNHPYGSSTHQGESIGFVNYVDMPHASRYCFGHGLSYTAFAYENLVLSGKEIPAEGRLEISLDVRNTGDRKGDEVVQLYIRDRYASMTRPNMELAGFLRVTLLPGEKKRLRFTLPMSQLAFLDGEMRWKVEGGSMDVLVGSSSEDIRLTDSFLITGDAYIDGKNRGFYAEAEIP</sequence>
<dbReference type="InterPro" id="IPR002772">
    <property type="entry name" value="Glyco_hydro_3_C"/>
</dbReference>
<dbReference type="InterPro" id="IPR026891">
    <property type="entry name" value="Fn3-like"/>
</dbReference>
<organism evidence="4 5">
    <name type="scientific">Candidatus Blautia faecigallinarum</name>
    <dbReference type="NCBI Taxonomy" id="2838488"/>
    <lineage>
        <taxon>Bacteria</taxon>
        <taxon>Bacillati</taxon>
        <taxon>Bacillota</taxon>
        <taxon>Clostridia</taxon>
        <taxon>Lachnospirales</taxon>
        <taxon>Lachnospiraceae</taxon>
        <taxon>Blautia</taxon>
    </lineage>
</organism>
<dbReference type="PANTHER" id="PTHR42715">
    <property type="entry name" value="BETA-GLUCOSIDASE"/>
    <property type="match status" value="1"/>
</dbReference>
<keyword evidence="2 4" id="KW-0378">Hydrolase</keyword>
<name>A0A9D2DSC7_9FIRM</name>
<dbReference type="GO" id="GO:0008422">
    <property type="term" value="F:beta-glucosidase activity"/>
    <property type="evidence" value="ECO:0007669"/>
    <property type="project" value="UniProtKB-ARBA"/>
</dbReference>
<dbReference type="InterPro" id="IPR013783">
    <property type="entry name" value="Ig-like_fold"/>
</dbReference>
<dbReference type="PRINTS" id="PR00133">
    <property type="entry name" value="GLHYDRLASE3"/>
</dbReference>
<dbReference type="InterPro" id="IPR050288">
    <property type="entry name" value="Cellulose_deg_GH3"/>
</dbReference>
<reference evidence="4" key="2">
    <citation type="submission" date="2021-04" db="EMBL/GenBank/DDBJ databases">
        <authorList>
            <person name="Gilroy R."/>
        </authorList>
    </citation>
    <scope>NUCLEOTIDE SEQUENCE</scope>
    <source>
        <strain evidence="4">14324</strain>
    </source>
</reference>
<evidence type="ECO:0000313" key="4">
    <source>
        <dbReference type="EMBL" id="HIZ22135.1"/>
    </source>
</evidence>
<dbReference type="Gene3D" id="3.20.20.300">
    <property type="entry name" value="Glycoside hydrolase, family 3, N-terminal domain"/>
    <property type="match status" value="1"/>
</dbReference>
<dbReference type="Pfam" id="PF01915">
    <property type="entry name" value="Glyco_hydro_3_C"/>
    <property type="match status" value="1"/>
</dbReference>
<dbReference type="SMART" id="SM01217">
    <property type="entry name" value="Fn3_like"/>
    <property type="match status" value="1"/>
</dbReference>
<dbReference type="SUPFAM" id="SSF51445">
    <property type="entry name" value="(Trans)glycosidases"/>
    <property type="match status" value="1"/>
</dbReference>
<dbReference type="GO" id="GO:0005975">
    <property type="term" value="P:carbohydrate metabolic process"/>
    <property type="evidence" value="ECO:0007669"/>
    <property type="project" value="InterPro"/>
</dbReference>